<dbReference type="Proteomes" id="UP000473525">
    <property type="component" value="Unassembled WGS sequence"/>
</dbReference>
<reference evidence="3 4" key="1">
    <citation type="submission" date="2019-12" db="EMBL/GenBank/DDBJ databases">
        <authorList>
            <person name="Huq M.A."/>
        </authorList>
    </citation>
    <scope>NUCLEOTIDE SEQUENCE [LARGE SCALE GENOMIC DNA]</scope>
    <source>
        <strain evidence="3 4">MAH-18</strain>
    </source>
</reference>
<keyword evidence="2" id="KW-0472">Membrane</keyword>
<sequence>MSQAPETGRPGRYERSFGGLVGSMIVLVLVVLGIVVFRGSFRDTPEFEPPEIDYPALVASVQHAGMRPVYAPELPDGWTVKDASYRAGERPALDVVFATDDGHTAGIHQEDASERDLLESYVGEQAAESGETLTTPVGTWTGWDDTDDDHAWTTEVDDQTVLVFSSGDADELRAFVESLTTEPIAS</sequence>
<dbReference type="RefSeq" id="WP_157341367.1">
    <property type="nucleotide sequence ID" value="NZ_WSEK01000004.1"/>
</dbReference>
<dbReference type="EMBL" id="WSEK01000004">
    <property type="protein sequence ID" value="MVQ48942.1"/>
    <property type="molecule type" value="Genomic_DNA"/>
</dbReference>
<protein>
    <submittedName>
        <fullName evidence="3">DUF4245 family protein</fullName>
    </submittedName>
</protein>
<keyword evidence="2" id="KW-1133">Transmembrane helix</keyword>
<feature type="compositionally biased region" description="Low complexity" evidence="1">
    <location>
        <begin position="134"/>
        <end position="143"/>
    </location>
</feature>
<dbReference type="Pfam" id="PF14030">
    <property type="entry name" value="DUF4245"/>
    <property type="match status" value="1"/>
</dbReference>
<accession>A0A6L6XQ60</accession>
<feature type="region of interest" description="Disordered" evidence="1">
    <location>
        <begin position="126"/>
        <end position="149"/>
    </location>
</feature>
<organism evidence="3 4">
    <name type="scientific">Nocardioides agri</name>
    <dbReference type="NCBI Taxonomy" id="2682843"/>
    <lineage>
        <taxon>Bacteria</taxon>
        <taxon>Bacillati</taxon>
        <taxon>Actinomycetota</taxon>
        <taxon>Actinomycetes</taxon>
        <taxon>Propionibacteriales</taxon>
        <taxon>Nocardioidaceae</taxon>
        <taxon>Nocardioides</taxon>
    </lineage>
</organism>
<keyword evidence="4" id="KW-1185">Reference proteome</keyword>
<proteinExistence type="predicted"/>
<evidence type="ECO:0000313" key="3">
    <source>
        <dbReference type="EMBL" id="MVQ48942.1"/>
    </source>
</evidence>
<name>A0A6L6XQ60_9ACTN</name>
<evidence type="ECO:0000313" key="4">
    <source>
        <dbReference type="Proteomes" id="UP000473525"/>
    </source>
</evidence>
<comment type="caution">
    <text evidence="3">The sequence shown here is derived from an EMBL/GenBank/DDBJ whole genome shotgun (WGS) entry which is preliminary data.</text>
</comment>
<gene>
    <name evidence="3" type="ORF">GON03_07085</name>
</gene>
<keyword evidence="2" id="KW-0812">Transmembrane</keyword>
<dbReference type="AlphaFoldDB" id="A0A6L6XQ60"/>
<evidence type="ECO:0000256" key="1">
    <source>
        <dbReference type="SAM" id="MobiDB-lite"/>
    </source>
</evidence>
<evidence type="ECO:0000256" key="2">
    <source>
        <dbReference type="SAM" id="Phobius"/>
    </source>
</evidence>
<feature type="transmembrane region" description="Helical" evidence="2">
    <location>
        <begin position="17"/>
        <end position="37"/>
    </location>
</feature>
<dbReference type="InterPro" id="IPR025339">
    <property type="entry name" value="DUF4245"/>
</dbReference>